<feature type="domain" description="Glycosyltransferase 2-like" evidence="2">
    <location>
        <begin position="25"/>
        <end position="123"/>
    </location>
</feature>
<dbReference type="InterPro" id="IPR029044">
    <property type="entry name" value="Nucleotide-diphossugar_trans"/>
</dbReference>
<proteinExistence type="predicted"/>
<gene>
    <name evidence="3" type="ORF">HNR13_003338</name>
</gene>
<dbReference type="InterPro" id="IPR001173">
    <property type="entry name" value="Glyco_trans_2-like"/>
</dbReference>
<keyword evidence="1" id="KW-0472">Membrane</keyword>
<dbReference type="Gene3D" id="3.90.550.10">
    <property type="entry name" value="Spore Coat Polysaccharide Biosynthesis Protein SpsA, Chain A"/>
    <property type="match status" value="1"/>
</dbReference>
<dbReference type="Pfam" id="PF00535">
    <property type="entry name" value="Glycos_transf_2"/>
    <property type="match status" value="1"/>
</dbReference>
<reference evidence="3 4" key="1">
    <citation type="submission" date="2020-07" db="EMBL/GenBank/DDBJ databases">
        <title>Sequencing the genomes of 1000 actinobacteria strains.</title>
        <authorList>
            <person name="Klenk H.-P."/>
        </authorList>
    </citation>
    <scope>NUCLEOTIDE SEQUENCE [LARGE SCALE GENOMIC DNA]</scope>
    <source>
        <strain evidence="3 4">DSM 15165</strain>
    </source>
</reference>
<evidence type="ECO:0000313" key="3">
    <source>
        <dbReference type="EMBL" id="NYJ25051.1"/>
    </source>
</evidence>
<name>A0A853D0K8_9MICO</name>
<evidence type="ECO:0000313" key="4">
    <source>
        <dbReference type="Proteomes" id="UP000578352"/>
    </source>
</evidence>
<evidence type="ECO:0000259" key="2">
    <source>
        <dbReference type="Pfam" id="PF00535"/>
    </source>
</evidence>
<dbReference type="GO" id="GO:0016740">
    <property type="term" value="F:transferase activity"/>
    <property type="evidence" value="ECO:0007669"/>
    <property type="project" value="UniProtKB-KW"/>
</dbReference>
<dbReference type="EMBL" id="JACCFL010000001">
    <property type="protein sequence ID" value="NYJ25051.1"/>
    <property type="molecule type" value="Genomic_DNA"/>
</dbReference>
<dbReference type="CDD" id="cd00761">
    <property type="entry name" value="Glyco_tranf_GTA_type"/>
    <property type="match status" value="1"/>
</dbReference>
<dbReference type="PANTHER" id="PTHR43685">
    <property type="entry name" value="GLYCOSYLTRANSFERASE"/>
    <property type="match status" value="1"/>
</dbReference>
<dbReference type="AlphaFoldDB" id="A0A853D0K8"/>
<keyword evidence="3" id="KW-0808">Transferase</keyword>
<protein>
    <submittedName>
        <fullName evidence="3">Glycosyltransferase involved in cell wall biosynthesis</fullName>
    </submittedName>
</protein>
<organism evidence="3 4">
    <name type="scientific">Leifsonia shinshuensis</name>
    <dbReference type="NCBI Taxonomy" id="150026"/>
    <lineage>
        <taxon>Bacteria</taxon>
        <taxon>Bacillati</taxon>
        <taxon>Actinomycetota</taxon>
        <taxon>Actinomycetes</taxon>
        <taxon>Micrococcales</taxon>
        <taxon>Microbacteriaceae</taxon>
        <taxon>Leifsonia</taxon>
    </lineage>
</organism>
<dbReference type="PANTHER" id="PTHR43685:SF2">
    <property type="entry name" value="GLYCOSYLTRANSFERASE 2-LIKE DOMAIN-CONTAINING PROTEIN"/>
    <property type="match status" value="1"/>
</dbReference>
<feature type="transmembrane region" description="Helical" evidence="1">
    <location>
        <begin position="298"/>
        <end position="321"/>
    </location>
</feature>
<feature type="transmembrane region" description="Helical" evidence="1">
    <location>
        <begin position="273"/>
        <end position="292"/>
    </location>
</feature>
<feature type="transmembrane region" description="Helical" evidence="1">
    <location>
        <begin position="328"/>
        <end position="347"/>
    </location>
</feature>
<dbReference type="RefSeq" id="WP_343063592.1">
    <property type="nucleotide sequence ID" value="NZ_BAABEH010000001.1"/>
</dbReference>
<keyword evidence="1" id="KW-1133">Transmembrane helix</keyword>
<dbReference type="InterPro" id="IPR050834">
    <property type="entry name" value="Glycosyltransf_2"/>
</dbReference>
<sequence length="360" mass="38575">MTDASVPTPEPTAEAAPDAGAPDLSIVIASYNSAPWLPTTIGSLTTALGRSSLRAEIVVVDDGSTDDTAAVLAGLAAGSPVPLRVVSQENRGRFLARWEGVQAARAERVLIFDSRLLMDPDAFAYLEVADRGLPAGQVHVGHVPTDPSAPLVGRFWEVPTHIFWGDYLAHPAPTDITPENFDRVPKGTGCLVIDKALFVEACRAAWPEKDADLVSDDTKLLRFVAERRPLRLDPGFSALYRPRITVRGFLRHAYDRGTLFVDSYAGTSALRSAVLIALAVVPVLALLVLLVALVAGLWWLVVVLLALVVLGLLAPAAVAALRRAPGRAVLAYLTYVVPFGAVFWAGLVRGIRVHRSAFSR</sequence>
<comment type="caution">
    <text evidence="3">The sequence shown here is derived from an EMBL/GenBank/DDBJ whole genome shotgun (WGS) entry which is preliminary data.</text>
</comment>
<dbReference type="SUPFAM" id="SSF53448">
    <property type="entry name" value="Nucleotide-diphospho-sugar transferases"/>
    <property type="match status" value="1"/>
</dbReference>
<accession>A0A853D0K8</accession>
<dbReference type="Proteomes" id="UP000578352">
    <property type="component" value="Unassembled WGS sequence"/>
</dbReference>
<evidence type="ECO:0000256" key="1">
    <source>
        <dbReference type="SAM" id="Phobius"/>
    </source>
</evidence>
<keyword evidence="1" id="KW-0812">Transmembrane</keyword>